<protein>
    <recommendedName>
        <fullName evidence="19">C3H1-type domain-containing protein</fullName>
    </recommendedName>
</protein>
<evidence type="ECO:0000256" key="6">
    <source>
        <dbReference type="ARBA" id="ARBA00022737"/>
    </source>
</evidence>
<evidence type="ECO:0000313" key="18">
    <source>
        <dbReference type="Proteomes" id="UP000308365"/>
    </source>
</evidence>
<feature type="zinc finger region" description="C3H1-type" evidence="13">
    <location>
        <begin position="134"/>
        <end position="161"/>
    </location>
</feature>
<keyword evidence="6" id="KW-0677">Repeat</keyword>
<dbReference type="InterPro" id="IPR003954">
    <property type="entry name" value="RRM_euk-type"/>
</dbReference>
<name>A0A4U1F8U9_MONMO</name>
<dbReference type="GO" id="GO:0005886">
    <property type="term" value="C:plasma membrane"/>
    <property type="evidence" value="ECO:0007669"/>
    <property type="project" value="TreeGrafter"/>
</dbReference>
<evidence type="ECO:0000256" key="4">
    <source>
        <dbReference type="ARBA" id="ARBA00022723"/>
    </source>
</evidence>
<dbReference type="CDD" id="cd12538">
    <property type="entry name" value="RRM_U2AF35"/>
    <property type="match status" value="1"/>
</dbReference>
<feature type="compositionally biased region" description="Basic residues" evidence="14">
    <location>
        <begin position="327"/>
        <end position="337"/>
    </location>
</feature>
<dbReference type="GO" id="GO:0000398">
    <property type="term" value="P:mRNA splicing, via spliceosome"/>
    <property type="evidence" value="ECO:0007669"/>
    <property type="project" value="InterPro"/>
</dbReference>
<gene>
    <name evidence="17" type="ORF">EI555_005234</name>
</gene>
<dbReference type="SUPFAM" id="SSF54928">
    <property type="entry name" value="RNA-binding domain, RBD"/>
    <property type="match status" value="1"/>
</dbReference>
<keyword evidence="11" id="KW-0539">Nucleus</keyword>
<evidence type="ECO:0000256" key="11">
    <source>
        <dbReference type="ARBA" id="ARBA00023242"/>
    </source>
</evidence>
<evidence type="ECO:0000256" key="9">
    <source>
        <dbReference type="ARBA" id="ARBA00022884"/>
    </source>
</evidence>
<dbReference type="GO" id="GO:0016607">
    <property type="term" value="C:nuclear speck"/>
    <property type="evidence" value="ECO:0007669"/>
    <property type="project" value="UniProtKB-SubCell"/>
</dbReference>
<keyword evidence="9 12" id="KW-0694">RNA-binding</keyword>
<dbReference type="Pfam" id="PF00642">
    <property type="entry name" value="zf-CCCH"/>
    <property type="match status" value="2"/>
</dbReference>
<dbReference type="InterPro" id="IPR000504">
    <property type="entry name" value="RRM_dom"/>
</dbReference>
<dbReference type="PROSITE" id="PS50102">
    <property type="entry name" value="RRM"/>
    <property type="match status" value="1"/>
</dbReference>
<dbReference type="InterPro" id="IPR042355">
    <property type="entry name" value="IGFLR1"/>
</dbReference>
<evidence type="ECO:0000313" key="17">
    <source>
        <dbReference type="EMBL" id="TKC45971.1"/>
    </source>
</evidence>
<keyword evidence="3" id="KW-0507">mRNA processing</keyword>
<feature type="non-terminal residue" evidence="17">
    <location>
        <position position="1"/>
    </location>
</feature>
<dbReference type="PRINTS" id="PR01848">
    <property type="entry name" value="U2AUXFACTOR"/>
</dbReference>
<dbReference type="PANTHER" id="PTHR14657">
    <property type="entry name" value="IGF-LIKE FAMILY RECEPTOR 1"/>
    <property type="match status" value="1"/>
</dbReference>
<evidence type="ECO:0000256" key="10">
    <source>
        <dbReference type="ARBA" id="ARBA00023187"/>
    </source>
</evidence>
<sequence>VNCSFYFKIGACRHGDRCSRLHNKPTFSQTIVLLNLYRNPQNTAQTADGSHCHVSDVEVQEHYDNFFEEVFTELQEKYGEIEEMNVCDNLGDHLVGNVYVKFRREEDAERAVAELNNRWFNGQAVHAELSPVTDFRESCCRQYEMGECTRGGFCNFMHLRPISRNLRRQLYGRGPRRRGLGILCPHIHCFLLLPRFPGKCGRGAVAGSPVVMAPQKAGSARMGPLCLLLTAVLLLAQAAPRKASQHCSRLEYWNPEDLCCGSCLQRFGPPPARTEFSENCGPDGAGNHVTHPFKECPPGQCNPNSEELCSPCGGGATAPTSLGSRGGTRRRGRQKPVRNKEPCPPTRGKLSVLSSQEPSLPAISSLLWTSEHKVPQQAWPSWSFDLSLVLVLLMTSAEILLLALQRHRRHNHQGKAVQHPYPGLVCNHLNTHTLFSLHLSPPGSLEASEAGDSGKEVPLPPLLGRELPSLESQPLSRLLDELEVLEELIVLLDPEPGPGWGRACGSTRHLAAKYGLPAAWSTSAYSLQPSRWPRWALMEMVVAREPSAFLGQIGAHLPREGGQMHCRCCPGLAELGPARPSTR</sequence>
<dbReference type="InterPro" id="IPR012677">
    <property type="entry name" value="Nucleotide-bd_a/b_plait_sf"/>
</dbReference>
<evidence type="ECO:0008006" key="19">
    <source>
        <dbReference type="Google" id="ProtNLM"/>
    </source>
</evidence>
<feature type="zinc finger region" description="C3H1-type" evidence="13">
    <location>
        <begin position="1"/>
        <end position="25"/>
    </location>
</feature>
<feature type="region of interest" description="Disordered" evidence="14">
    <location>
        <begin position="319"/>
        <end position="355"/>
    </location>
</feature>
<dbReference type="SMART" id="SM00360">
    <property type="entry name" value="RRM"/>
    <property type="match status" value="1"/>
</dbReference>
<evidence type="ECO:0000256" key="8">
    <source>
        <dbReference type="ARBA" id="ARBA00022833"/>
    </source>
</evidence>
<organism evidence="17 18">
    <name type="scientific">Monodon monoceros</name>
    <name type="common">Narwhal</name>
    <name type="synonym">Ceratodon monodon</name>
    <dbReference type="NCBI Taxonomy" id="40151"/>
    <lineage>
        <taxon>Eukaryota</taxon>
        <taxon>Metazoa</taxon>
        <taxon>Chordata</taxon>
        <taxon>Craniata</taxon>
        <taxon>Vertebrata</taxon>
        <taxon>Euteleostomi</taxon>
        <taxon>Mammalia</taxon>
        <taxon>Eutheria</taxon>
        <taxon>Laurasiatheria</taxon>
        <taxon>Artiodactyla</taxon>
        <taxon>Whippomorpha</taxon>
        <taxon>Cetacea</taxon>
        <taxon>Odontoceti</taxon>
        <taxon>Monodontidae</taxon>
        <taxon>Monodon</taxon>
    </lineage>
</organism>
<evidence type="ECO:0000256" key="5">
    <source>
        <dbReference type="ARBA" id="ARBA00022728"/>
    </source>
</evidence>
<dbReference type="InterPro" id="IPR000571">
    <property type="entry name" value="Znf_CCCH"/>
</dbReference>
<dbReference type="InterPro" id="IPR009145">
    <property type="entry name" value="U2AF_small"/>
</dbReference>
<dbReference type="PROSITE" id="PS50103">
    <property type="entry name" value="ZF_C3H1"/>
    <property type="match status" value="2"/>
</dbReference>
<keyword evidence="8 13" id="KW-0862">Zinc</keyword>
<dbReference type="Pfam" id="PF00076">
    <property type="entry name" value="RRM_1"/>
    <property type="match status" value="1"/>
</dbReference>
<dbReference type="EMBL" id="RWIC01000295">
    <property type="protein sequence ID" value="TKC45971.1"/>
    <property type="molecule type" value="Genomic_DNA"/>
</dbReference>
<dbReference type="SMART" id="SM00356">
    <property type="entry name" value="ZnF_C3H1"/>
    <property type="match status" value="2"/>
</dbReference>
<dbReference type="Gene3D" id="3.30.70.330">
    <property type="match status" value="1"/>
</dbReference>
<keyword evidence="10" id="KW-0508">mRNA splicing</keyword>
<feature type="domain" description="RRM" evidence="15">
    <location>
        <begin position="50"/>
        <end position="132"/>
    </location>
</feature>
<dbReference type="GO" id="GO:0008270">
    <property type="term" value="F:zinc ion binding"/>
    <property type="evidence" value="ECO:0007669"/>
    <property type="project" value="UniProtKB-KW"/>
</dbReference>
<accession>A0A4U1F8U9</accession>
<evidence type="ECO:0000256" key="2">
    <source>
        <dbReference type="ARBA" id="ARBA00010269"/>
    </source>
</evidence>
<keyword evidence="5" id="KW-0747">Spliceosome</keyword>
<evidence type="ECO:0000256" key="1">
    <source>
        <dbReference type="ARBA" id="ARBA00004324"/>
    </source>
</evidence>
<dbReference type="PANTHER" id="PTHR14657:SF2">
    <property type="entry name" value="IGF-LIKE FAMILY RECEPTOR 1"/>
    <property type="match status" value="1"/>
</dbReference>
<evidence type="ECO:0000256" key="13">
    <source>
        <dbReference type="PROSITE-ProRule" id="PRU00723"/>
    </source>
</evidence>
<dbReference type="InterPro" id="IPR035979">
    <property type="entry name" value="RBD_domain_sf"/>
</dbReference>
<keyword evidence="7 13" id="KW-0863">Zinc-finger</keyword>
<dbReference type="GO" id="GO:0003723">
    <property type="term" value="F:RNA binding"/>
    <property type="evidence" value="ECO:0007669"/>
    <property type="project" value="UniProtKB-UniRule"/>
</dbReference>
<dbReference type="FunFam" id="3.30.70.330:FF:000055">
    <property type="entry name" value="Splicing factor U2AF 35 kDa subunit"/>
    <property type="match status" value="1"/>
</dbReference>
<dbReference type="Proteomes" id="UP000308365">
    <property type="component" value="Unassembled WGS sequence"/>
</dbReference>
<dbReference type="AlphaFoldDB" id="A0A4U1F8U9"/>
<proteinExistence type="inferred from homology"/>
<comment type="similarity">
    <text evidence="2">Belongs to the splicing factor SR family.</text>
</comment>
<keyword evidence="4 13" id="KW-0479">Metal-binding</keyword>
<evidence type="ECO:0000256" key="14">
    <source>
        <dbReference type="SAM" id="MobiDB-lite"/>
    </source>
</evidence>
<evidence type="ECO:0000259" key="16">
    <source>
        <dbReference type="PROSITE" id="PS50103"/>
    </source>
</evidence>
<dbReference type="GO" id="GO:0089701">
    <property type="term" value="C:U2AF complex"/>
    <property type="evidence" value="ECO:0007669"/>
    <property type="project" value="InterPro"/>
</dbReference>
<comment type="caution">
    <text evidence="17">The sequence shown here is derived from an EMBL/GenBank/DDBJ whole genome shotgun (WGS) entry which is preliminary data.</text>
</comment>
<evidence type="ECO:0000256" key="12">
    <source>
        <dbReference type="PROSITE-ProRule" id="PRU00176"/>
    </source>
</evidence>
<dbReference type="GO" id="GO:0005681">
    <property type="term" value="C:spliceosomal complex"/>
    <property type="evidence" value="ECO:0007669"/>
    <property type="project" value="UniProtKB-KW"/>
</dbReference>
<evidence type="ECO:0000256" key="3">
    <source>
        <dbReference type="ARBA" id="ARBA00022664"/>
    </source>
</evidence>
<dbReference type="SMART" id="SM00361">
    <property type="entry name" value="RRM_1"/>
    <property type="match status" value="1"/>
</dbReference>
<feature type="domain" description="C3H1-type" evidence="16">
    <location>
        <begin position="134"/>
        <end position="161"/>
    </location>
</feature>
<reference evidence="18" key="1">
    <citation type="journal article" date="2019" name="IScience">
        <title>Narwhal Genome Reveals Long-Term Low Genetic Diversity despite Current Large Abundance Size.</title>
        <authorList>
            <person name="Westbury M.V."/>
            <person name="Petersen B."/>
            <person name="Garde E."/>
            <person name="Heide-Jorgensen M.P."/>
            <person name="Lorenzen E.D."/>
        </authorList>
    </citation>
    <scope>NUCLEOTIDE SEQUENCE [LARGE SCALE GENOMIC DNA]</scope>
</reference>
<comment type="subcellular location">
    <subcellularLocation>
        <location evidence="1">Nucleus speckle</location>
    </subcellularLocation>
</comment>
<feature type="domain" description="C3H1-type" evidence="16">
    <location>
        <begin position="1"/>
        <end position="25"/>
    </location>
</feature>
<evidence type="ECO:0000259" key="15">
    <source>
        <dbReference type="PROSITE" id="PS50102"/>
    </source>
</evidence>
<evidence type="ECO:0000256" key="7">
    <source>
        <dbReference type="ARBA" id="ARBA00022771"/>
    </source>
</evidence>